<organism evidence="11 12">
    <name type="scientific">Sporormia fimetaria CBS 119925</name>
    <dbReference type="NCBI Taxonomy" id="1340428"/>
    <lineage>
        <taxon>Eukaryota</taxon>
        <taxon>Fungi</taxon>
        <taxon>Dikarya</taxon>
        <taxon>Ascomycota</taxon>
        <taxon>Pezizomycotina</taxon>
        <taxon>Dothideomycetes</taxon>
        <taxon>Pleosporomycetidae</taxon>
        <taxon>Pleosporales</taxon>
        <taxon>Sporormiaceae</taxon>
        <taxon>Sporormia</taxon>
    </lineage>
</organism>
<evidence type="ECO:0000256" key="3">
    <source>
        <dbReference type="ARBA" id="ARBA00021759"/>
    </source>
</evidence>
<evidence type="ECO:0000256" key="6">
    <source>
        <dbReference type="ARBA" id="ARBA00022801"/>
    </source>
</evidence>
<dbReference type="GO" id="GO:0003677">
    <property type="term" value="F:DNA binding"/>
    <property type="evidence" value="ECO:0007669"/>
    <property type="project" value="InterPro"/>
</dbReference>
<evidence type="ECO:0000256" key="2">
    <source>
        <dbReference type="ARBA" id="ARBA00005340"/>
    </source>
</evidence>
<accession>A0A6A6V3T6</accession>
<keyword evidence="7" id="KW-0862">Zinc</keyword>
<feature type="compositionally biased region" description="Acidic residues" evidence="9">
    <location>
        <begin position="481"/>
        <end position="490"/>
    </location>
</feature>
<comment type="cofactor">
    <cofactor evidence="1">
        <name>Zn(2+)</name>
        <dbReference type="ChEBI" id="CHEBI:29105"/>
    </cofactor>
</comment>
<dbReference type="AlphaFoldDB" id="A0A6A6V3T6"/>
<evidence type="ECO:0000256" key="9">
    <source>
        <dbReference type="SAM" id="MobiDB-lite"/>
    </source>
</evidence>
<feature type="region of interest" description="Disordered" evidence="9">
    <location>
        <begin position="1"/>
        <end position="44"/>
    </location>
</feature>
<feature type="domain" description="Xylose isomerase-like TIM barrel" evidence="10">
    <location>
        <begin position="154"/>
        <end position="424"/>
    </location>
</feature>
<dbReference type="InterPro" id="IPR013022">
    <property type="entry name" value="Xyl_isomerase-like_TIM-brl"/>
</dbReference>
<evidence type="ECO:0000256" key="7">
    <source>
        <dbReference type="ARBA" id="ARBA00022833"/>
    </source>
</evidence>
<evidence type="ECO:0000256" key="5">
    <source>
        <dbReference type="ARBA" id="ARBA00022763"/>
    </source>
</evidence>
<keyword evidence="11" id="KW-0255">Endonuclease</keyword>
<dbReference type="NCBIfam" id="TIGR00587">
    <property type="entry name" value="nfo"/>
    <property type="match status" value="1"/>
</dbReference>
<dbReference type="InterPro" id="IPR036237">
    <property type="entry name" value="Xyl_isomerase-like_sf"/>
</dbReference>
<dbReference type="Pfam" id="PF01261">
    <property type="entry name" value="AP_endonuc_2"/>
    <property type="match status" value="1"/>
</dbReference>
<dbReference type="PANTHER" id="PTHR21445:SF0">
    <property type="entry name" value="APURINIC-APYRIMIDINIC ENDONUCLEASE"/>
    <property type="match status" value="1"/>
</dbReference>
<dbReference type="GO" id="GO:0008270">
    <property type="term" value="F:zinc ion binding"/>
    <property type="evidence" value="ECO:0007669"/>
    <property type="project" value="InterPro"/>
</dbReference>
<dbReference type="GO" id="GO:0005634">
    <property type="term" value="C:nucleus"/>
    <property type="evidence" value="ECO:0007669"/>
    <property type="project" value="TreeGrafter"/>
</dbReference>
<dbReference type="InterPro" id="IPR001719">
    <property type="entry name" value="AP_endonuc_2"/>
</dbReference>
<dbReference type="SUPFAM" id="SSF51658">
    <property type="entry name" value="Xylose isomerase-like"/>
    <property type="match status" value="1"/>
</dbReference>
<evidence type="ECO:0000313" key="11">
    <source>
        <dbReference type="EMBL" id="KAF2743847.1"/>
    </source>
</evidence>
<dbReference type="InterPro" id="IPR018246">
    <property type="entry name" value="AP_endonuc_F2_Zn_BS"/>
</dbReference>
<feature type="compositionally biased region" description="Basic and acidic residues" evidence="9">
    <location>
        <begin position="442"/>
        <end position="469"/>
    </location>
</feature>
<dbReference type="GO" id="GO:0008081">
    <property type="term" value="F:phosphoric diester hydrolase activity"/>
    <property type="evidence" value="ECO:0007669"/>
    <property type="project" value="TreeGrafter"/>
</dbReference>
<dbReference type="Gene3D" id="3.20.20.150">
    <property type="entry name" value="Divalent-metal-dependent TIM barrel enzymes"/>
    <property type="match status" value="1"/>
</dbReference>
<keyword evidence="4" id="KW-0479">Metal-binding</keyword>
<dbReference type="PROSITE" id="PS00730">
    <property type="entry name" value="AP_NUCLEASE_F2_2"/>
    <property type="match status" value="1"/>
</dbReference>
<keyword evidence="8" id="KW-0234">DNA repair</keyword>
<proteinExistence type="inferred from homology"/>
<sequence>MARQAAAVAPSEIEDSGTKRKAETVATRTSKRTRKTVTTTEVPNGDVIVEAAPVRKRETPVKADEGLAETFAEAPSARKRKPRVKVEEETVKSTKIAVVDGESGTTEIQVKRKRQRKQKEEDLTPLAERTVDSKLRVGAHVSIAGGLHNAVTNLVHIGSNAFALFLKSQRKWENPPINTEHADLFIEACKQHSIEPGTCCLPHGSYLVNLAHPDEARKKQAYKSFHDDLTRCHRLGIKLYNFHPGNSNACGREEGIRLIAENINQAHQDPKTGDVMPVLETMATLGNTIGGTFQDLADIIKLVEDKTRIGVCLDTCHVFAAGYDLRTPETFVSVMKEFDEIIGLKYLKALHVNDSKAPLASYRDLHARIGTGYLGLRAFHNLVNDERLHGLPMILETPIEVDDGTGKKVEDKSIWAREIKMLESLVGMDVESEHFKKWEKELADEGAGERERIGEQVERKKKKDAEKMAPKKRKSKKKVEIDEEDEEDSA</sequence>
<reference evidence="11" key="1">
    <citation type="journal article" date="2020" name="Stud. Mycol.">
        <title>101 Dothideomycetes genomes: a test case for predicting lifestyles and emergence of pathogens.</title>
        <authorList>
            <person name="Haridas S."/>
            <person name="Albert R."/>
            <person name="Binder M."/>
            <person name="Bloem J."/>
            <person name="Labutti K."/>
            <person name="Salamov A."/>
            <person name="Andreopoulos B."/>
            <person name="Baker S."/>
            <person name="Barry K."/>
            <person name="Bills G."/>
            <person name="Bluhm B."/>
            <person name="Cannon C."/>
            <person name="Castanera R."/>
            <person name="Culley D."/>
            <person name="Daum C."/>
            <person name="Ezra D."/>
            <person name="Gonzalez J."/>
            <person name="Henrissat B."/>
            <person name="Kuo A."/>
            <person name="Liang C."/>
            <person name="Lipzen A."/>
            <person name="Lutzoni F."/>
            <person name="Magnuson J."/>
            <person name="Mondo S."/>
            <person name="Nolan M."/>
            <person name="Ohm R."/>
            <person name="Pangilinan J."/>
            <person name="Park H.-J."/>
            <person name="Ramirez L."/>
            <person name="Alfaro M."/>
            <person name="Sun H."/>
            <person name="Tritt A."/>
            <person name="Yoshinaga Y."/>
            <person name="Zwiers L.-H."/>
            <person name="Turgeon B."/>
            <person name="Goodwin S."/>
            <person name="Spatafora J."/>
            <person name="Crous P."/>
            <person name="Grigoriev I."/>
        </authorList>
    </citation>
    <scope>NUCLEOTIDE SEQUENCE</scope>
    <source>
        <strain evidence="11">CBS 119925</strain>
    </source>
</reference>
<dbReference type="HAMAP" id="MF_00152">
    <property type="entry name" value="Nfo"/>
    <property type="match status" value="1"/>
</dbReference>
<dbReference type="GO" id="GO:0006284">
    <property type="term" value="P:base-excision repair"/>
    <property type="evidence" value="ECO:0007669"/>
    <property type="project" value="TreeGrafter"/>
</dbReference>
<dbReference type="GO" id="GO:0005739">
    <property type="term" value="C:mitochondrion"/>
    <property type="evidence" value="ECO:0007669"/>
    <property type="project" value="TreeGrafter"/>
</dbReference>
<keyword evidence="12" id="KW-1185">Reference proteome</keyword>
<dbReference type="OrthoDB" id="7663182at2759"/>
<dbReference type="GO" id="GO:0003906">
    <property type="term" value="F:DNA-(apurinic or apyrimidinic site) endonuclease activity"/>
    <property type="evidence" value="ECO:0007669"/>
    <property type="project" value="TreeGrafter"/>
</dbReference>
<dbReference type="Proteomes" id="UP000799440">
    <property type="component" value="Unassembled WGS sequence"/>
</dbReference>
<keyword evidence="11" id="KW-0540">Nuclease</keyword>
<evidence type="ECO:0000313" key="12">
    <source>
        <dbReference type="Proteomes" id="UP000799440"/>
    </source>
</evidence>
<dbReference type="CDD" id="cd00019">
    <property type="entry name" value="AP2Ec"/>
    <property type="match status" value="1"/>
</dbReference>
<evidence type="ECO:0000256" key="1">
    <source>
        <dbReference type="ARBA" id="ARBA00001947"/>
    </source>
</evidence>
<dbReference type="SMART" id="SM00518">
    <property type="entry name" value="AP2Ec"/>
    <property type="match status" value="1"/>
</dbReference>
<keyword evidence="6" id="KW-0378">Hydrolase</keyword>
<dbReference type="EMBL" id="MU006593">
    <property type="protein sequence ID" value="KAF2743847.1"/>
    <property type="molecule type" value="Genomic_DNA"/>
</dbReference>
<gene>
    <name evidence="11" type="ORF">M011DRAFT_470976</name>
</gene>
<name>A0A6A6V3T6_9PLEO</name>
<dbReference type="FunFam" id="3.20.20.150:FF:000001">
    <property type="entry name" value="Probable endonuclease 4"/>
    <property type="match status" value="1"/>
</dbReference>
<keyword evidence="5" id="KW-0227">DNA damage</keyword>
<feature type="region of interest" description="Disordered" evidence="9">
    <location>
        <begin position="442"/>
        <end position="490"/>
    </location>
</feature>
<comment type="similarity">
    <text evidence="2">Belongs to the AP endonuclease 2 family.</text>
</comment>
<evidence type="ECO:0000259" key="10">
    <source>
        <dbReference type="Pfam" id="PF01261"/>
    </source>
</evidence>
<dbReference type="PROSITE" id="PS00731">
    <property type="entry name" value="AP_NUCLEASE_F2_3"/>
    <property type="match status" value="1"/>
</dbReference>
<dbReference type="PROSITE" id="PS51432">
    <property type="entry name" value="AP_NUCLEASE_F2_4"/>
    <property type="match status" value="1"/>
</dbReference>
<evidence type="ECO:0000256" key="4">
    <source>
        <dbReference type="ARBA" id="ARBA00022723"/>
    </source>
</evidence>
<evidence type="ECO:0000256" key="8">
    <source>
        <dbReference type="ARBA" id="ARBA00023204"/>
    </source>
</evidence>
<protein>
    <recommendedName>
        <fullName evidence="3">Apurinic-apyrimidinic endonuclease 1</fullName>
    </recommendedName>
</protein>
<dbReference type="PANTHER" id="PTHR21445">
    <property type="entry name" value="ENDONUCLEASE IV ENDODEOXYRIBONUCLEASE IV"/>
    <property type="match status" value="1"/>
</dbReference>